<dbReference type="AlphaFoldDB" id="A0A8H4PLP8"/>
<gene>
    <name evidence="3" type="ORF">FALBO_2098</name>
</gene>
<reference evidence="3 4" key="1">
    <citation type="submission" date="2020-01" db="EMBL/GenBank/DDBJ databases">
        <title>Identification and distribution of gene clusters putatively required for synthesis of sphingolipid metabolism inhibitors in phylogenetically diverse species of the filamentous fungus Fusarium.</title>
        <authorList>
            <person name="Kim H.-S."/>
            <person name="Busman M."/>
            <person name="Brown D.W."/>
            <person name="Divon H."/>
            <person name="Uhlig S."/>
            <person name="Proctor R.H."/>
        </authorList>
    </citation>
    <scope>NUCLEOTIDE SEQUENCE [LARGE SCALE GENOMIC DNA]</scope>
    <source>
        <strain evidence="3 4">NRRL 20459</strain>
    </source>
</reference>
<keyword evidence="4" id="KW-1185">Reference proteome</keyword>
<sequence>MDVVGVALAGVALLDPAYHGLQSLWKAHRVTKNFGEDFEHSMSSLRSQEWCNDLARKFENECKVANCAAIATEETSGSPEAKVCTSRPTSTFLKFPQRSKIETALQSYFPKRPETKISQKIQETTNTPPLNTRRPDPISEEGPSFSPTLEKGTLAYHKKRVDKRIEEAQKKVTVTQLLRWTGHGKQDFDGFILRLRAMNDDLRKLLPIIERLEDAFRKIRPSPDRPVLWQKTEKIRHELDGLHLALRSVNFAIPDEGISPIKLAVKVEEDFDELRSRAEDDGIISGLPLTRHPILISLIPTLGGLDGADNNFILSTTVLKATENEIFNLPERITTLRNLEPHFNVIGNVIHSLENRWIYHLQRVEDMDLIGGHLVSTLVEDIRLRAKERICLAADIARSYIHFMTINMGRSRGLLSSYRLFGQETPAATTGNWSNELLSSLWVDFGFGTSTTGKAKVFRSKAQYREEKISAAVELGILLYQISAGKALEYDTTAESLQRARQKAREGLPNVEQFCGEYMREIVEICLMEAGNNFEDKDIVEEVASALSYHATRLKKAGPKA</sequence>
<feature type="region of interest" description="Disordered" evidence="1">
    <location>
        <begin position="122"/>
        <end position="152"/>
    </location>
</feature>
<organism evidence="3 4">
    <name type="scientific">Fusarium albosuccineum</name>
    <dbReference type="NCBI Taxonomy" id="1237068"/>
    <lineage>
        <taxon>Eukaryota</taxon>
        <taxon>Fungi</taxon>
        <taxon>Dikarya</taxon>
        <taxon>Ascomycota</taxon>
        <taxon>Pezizomycotina</taxon>
        <taxon>Sordariomycetes</taxon>
        <taxon>Hypocreomycetidae</taxon>
        <taxon>Hypocreales</taxon>
        <taxon>Nectriaceae</taxon>
        <taxon>Fusarium</taxon>
        <taxon>Fusarium decemcellulare species complex</taxon>
    </lineage>
</organism>
<evidence type="ECO:0000313" key="3">
    <source>
        <dbReference type="EMBL" id="KAF4470987.1"/>
    </source>
</evidence>
<dbReference type="EMBL" id="JAADYS010000265">
    <property type="protein sequence ID" value="KAF4470987.1"/>
    <property type="molecule type" value="Genomic_DNA"/>
</dbReference>
<dbReference type="InterPro" id="IPR029498">
    <property type="entry name" value="HeLo_dom"/>
</dbReference>
<proteinExistence type="predicted"/>
<evidence type="ECO:0000313" key="4">
    <source>
        <dbReference type="Proteomes" id="UP000554235"/>
    </source>
</evidence>
<evidence type="ECO:0000256" key="1">
    <source>
        <dbReference type="SAM" id="MobiDB-lite"/>
    </source>
</evidence>
<protein>
    <recommendedName>
        <fullName evidence="2">Prion-inhibition and propagation HeLo domain-containing protein</fullName>
    </recommendedName>
</protein>
<evidence type="ECO:0000259" key="2">
    <source>
        <dbReference type="Pfam" id="PF14479"/>
    </source>
</evidence>
<comment type="caution">
    <text evidence="3">The sequence shown here is derived from an EMBL/GenBank/DDBJ whole genome shotgun (WGS) entry which is preliminary data.</text>
</comment>
<name>A0A8H4PLP8_9HYPO</name>
<dbReference type="Proteomes" id="UP000554235">
    <property type="component" value="Unassembled WGS sequence"/>
</dbReference>
<dbReference type="InterPro" id="IPR038305">
    <property type="entry name" value="HeLo_sf"/>
</dbReference>
<dbReference type="Gene3D" id="1.20.120.1020">
    <property type="entry name" value="Prion-inhibition and propagation, HeLo domain"/>
    <property type="match status" value="1"/>
</dbReference>
<dbReference type="OrthoDB" id="5238744at2759"/>
<accession>A0A8H4PLP8</accession>
<feature type="domain" description="Prion-inhibition and propagation HeLo" evidence="2">
    <location>
        <begin position="157"/>
        <end position="209"/>
    </location>
</feature>
<dbReference type="Pfam" id="PF14479">
    <property type="entry name" value="HeLo"/>
    <property type="match status" value="1"/>
</dbReference>